<dbReference type="KEGG" id="sper:EW093_16520"/>
<gene>
    <name evidence="1" type="ORF">EW093_16520</name>
</gene>
<evidence type="ECO:0000313" key="1">
    <source>
        <dbReference type="EMBL" id="QEN06223.1"/>
    </source>
</evidence>
<protein>
    <recommendedName>
        <fullName evidence="3">Tetratricopeptide repeat protein</fullName>
    </recommendedName>
</protein>
<proteinExistence type="predicted"/>
<dbReference type="AlphaFoldDB" id="A0A5C1QDS3"/>
<dbReference type="EMBL" id="CP035807">
    <property type="protein sequence ID" value="QEN06223.1"/>
    <property type="molecule type" value="Genomic_DNA"/>
</dbReference>
<sequence length="441" mass="52396">MIKHFIITSLLFIFSINIFSLDGLNKDKLLSKELFNSYKEDITLEQLNKVLEFDKNNQVALISKAIYLDKNNYDLNLVKKNLELSTLPTFESQLHYITTLYRLNMYEQVLGYTSKIDLGDIGRMDVLFYIADSYIRTGQNMDALKIIKSAQHQYPNEVKFYELEYLIKPLRINLTKVLNRETSLQSLIRLYQRCSGLVPKITIEVLLNKQLRKANINEINGLVGNYMVIPLLLKILPKEELSGFYYLDTNSDTYPDTQFCLQNGIIEYKKIDSNQDNIYELQFYFNDSIPYLIRYNESELYYDNYPFIDKILLSERPDYKKEYDLYKSYTKFKIPNPIINSKIKLDFSLLDRLKTISITTYHNNQLVDKKKFINDNTYFLLEEYNKYGGFDLSTYFEDNIKKYSLEDINSDGLFDIYKKFSDDLVIETKYNQENLENWWLK</sequence>
<accession>A0A5C1QDS3</accession>
<dbReference type="RefSeq" id="WP_149569456.1">
    <property type="nucleotide sequence ID" value="NZ_CP035807.1"/>
</dbReference>
<name>A0A5C1QDS3_9SPIO</name>
<reference evidence="1 2" key="2">
    <citation type="submission" date="2019-09" db="EMBL/GenBank/DDBJ databases">
        <title>Complete Genome Sequence and Methylome Analysis of free living Spirochaetas.</title>
        <authorList>
            <person name="Leshcheva N."/>
            <person name="Mikheeva N."/>
        </authorList>
    </citation>
    <scope>NUCLEOTIDE SEQUENCE [LARGE SCALE GENOMIC DNA]</scope>
    <source>
        <strain evidence="1 2">P</strain>
    </source>
</reference>
<evidence type="ECO:0008006" key="3">
    <source>
        <dbReference type="Google" id="ProtNLM"/>
    </source>
</evidence>
<dbReference type="SUPFAM" id="SSF48452">
    <property type="entry name" value="TPR-like"/>
    <property type="match status" value="1"/>
</dbReference>
<evidence type="ECO:0000313" key="2">
    <source>
        <dbReference type="Proteomes" id="UP000323824"/>
    </source>
</evidence>
<dbReference type="Proteomes" id="UP000323824">
    <property type="component" value="Chromosome"/>
</dbReference>
<reference evidence="1 2" key="1">
    <citation type="submission" date="2019-02" db="EMBL/GenBank/DDBJ databases">
        <authorList>
            <person name="Fomenkov A."/>
            <person name="Dubinina G."/>
            <person name="Grabovich M."/>
            <person name="Vincze T."/>
            <person name="Roberts R.J."/>
        </authorList>
    </citation>
    <scope>NUCLEOTIDE SEQUENCE [LARGE SCALE GENOMIC DNA]</scope>
    <source>
        <strain evidence="1 2">P</strain>
    </source>
</reference>
<organism evidence="1 2">
    <name type="scientific">Thiospirochaeta perfilievii</name>
    <dbReference type="NCBI Taxonomy" id="252967"/>
    <lineage>
        <taxon>Bacteria</taxon>
        <taxon>Pseudomonadati</taxon>
        <taxon>Spirochaetota</taxon>
        <taxon>Spirochaetia</taxon>
        <taxon>Spirochaetales</taxon>
        <taxon>Spirochaetaceae</taxon>
        <taxon>Thiospirochaeta</taxon>
    </lineage>
</organism>
<keyword evidence="2" id="KW-1185">Reference proteome</keyword>
<dbReference type="InterPro" id="IPR011990">
    <property type="entry name" value="TPR-like_helical_dom_sf"/>
</dbReference>